<organism evidence="2 3">
    <name type="scientific">Echinococcus granulosus</name>
    <name type="common">Hydatid tapeworm</name>
    <dbReference type="NCBI Taxonomy" id="6210"/>
    <lineage>
        <taxon>Eukaryota</taxon>
        <taxon>Metazoa</taxon>
        <taxon>Spiralia</taxon>
        <taxon>Lophotrochozoa</taxon>
        <taxon>Platyhelminthes</taxon>
        <taxon>Cestoda</taxon>
        <taxon>Eucestoda</taxon>
        <taxon>Cyclophyllidea</taxon>
        <taxon>Taeniidae</taxon>
        <taxon>Echinococcus</taxon>
        <taxon>Echinococcus granulosus group</taxon>
    </lineage>
</organism>
<dbReference type="OrthoDB" id="6247936at2759"/>
<name>W6U106_ECHGR</name>
<dbReference type="RefSeq" id="XP_024345914.1">
    <property type="nucleotide sequence ID" value="XM_024499666.1"/>
</dbReference>
<evidence type="ECO:0000313" key="3">
    <source>
        <dbReference type="Proteomes" id="UP000019149"/>
    </source>
</evidence>
<dbReference type="SMART" id="SM00333">
    <property type="entry name" value="TUDOR"/>
    <property type="match status" value="1"/>
</dbReference>
<dbReference type="Proteomes" id="UP000019149">
    <property type="component" value="Unassembled WGS sequence"/>
</dbReference>
<dbReference type="GeneID" id="36346132"/>
<dbReference type="STRING" id="6210.W6U106"/>
<dbReference type="SUPFAM" id="SSF63748">
    <property type="entry name" value="Tudor/PWWP/MBT"/>
    <property type="match status" value="1"/>
</dbReference>
<dbReference type="Gene3D" id="2.30.30.140">
    <property type="match status" value="1"/>
</dbReference>
<proteinExistence type="predicted"/>
<dbReference type="AlphaFoldDB" id="W6U106"/>
<evidence type="ECO:0000259" key="1">
    <source>
        <dbReference type="PROSITE" id="PS50304"/>
    </source>
</evidence>
<sequence length="333" mass="37281">MLAIGDTCIYRGSNDAPPKFGIIQSVDDGGDVVLVVPSDTNAESCRVKKGRVTKLKSADDDIISQCLGSINEGYIKVQLETAQLLKDNVGDLAPYQSIFGNGRRPKEEKEGEGDLCDRINMLSTSDGHKEHFKPSEQQSKSSPRKWQIGDICVCRWCEDNKWYFAEIIDITEDAGYCEVQFLYYGTEQYFVRLDRIHRVDGSSRKWVEDEDNARAAQELLKTVEIRSDGRSLPKVEPGLSVQSGAVMKRKGRGKTNSVEDKWKTGGGPVLSQFWRTLLLESYGNDENAVRNLLNSWYMCGYQTGYLTNGRLRVPCGGRGVNVGLDNTLGWLKK</sequence>
<dbReference type="PROSITE" id="PS50304">
    <property type="entry name" value="TUDOR"/>
    <property type="match status" value="1"/>
</dbReference>
<evidence type="ECO:0000313" key="2">
    <source>
        <dbReference type="EMBL" id="EUB54718.1"/>
    </source>
</evidence>
<dbReference type="KEGG" id="egl:EGR_10417"/>
<dbReference type="CDD" id="cd21182">
    <property type="entry name" value="Tudor_SMN_SPF30-like"/>
    <property type="match status" value="1"/>
</dbReference>
<accession>W6U106</accession>
<protein>
    <recommendedName>
        <fullName evidence="1">Tudor domain-containing protein</fullName>
    </recommendedName>
</protein>
<gene>
    <name evidence="2" type="ORF">EGR_10417</name>
</gene>
<feature type="domain" description="Tudor" evidence="1">
    <location>
        <begin position="145"/>
        <end position="205"/>
    </location>
</feature>
<dbReference type="OMA" id="LLNSWYM"/>
<dbReference type="InterPro" id="IPR002999">
    <property type="entry name" value="Tudor"/>
</dbReference>
<dbReference type="Pfam" id="PF00567">
    <property type="entry name" value="TUDOR"/>
    <property type="match status" value="1"/>
</dbReference>
<reference evidence="2 3" key="1">
    <citation type="journal article" date="2013" name="Nat. Genet.">
        <title>The genome of the hydatid tapeworm Echinococcus granulosus.</title>
        <authorList>
            <person name="Zheng H."/>
            <person name="Zhang W."/>
            <person name="Zhang L."/>
            <person name="Zhang Z."/>
            <person name="Li J."/>
            <person name="Lu G."/>
            <person name="Zhu Y."/>
            <person name="Wang Y."/>
            <person name="Huang Y."/>
            <person name="Liu J."/>
            <person name="Kang H."/>
            <person name="Chen J."/>
            <person name="Wang L."/>
            <person name="Chen A."/>
            <person name="Yu S."/>
            <person name="Gao Z."/>
            <person name="Jin L."/>
            <person name="Gu W."/>
            <person name="Wang Z."/>
            <person name="Zhao L."/>
            <person name="Shi B."/>
            <person name="Wen H."/>
            <person name="Lin R."/>
            <person name="Jones M.K."/>
            <person name="Brejova B."/>
            <person name="Vinar T."/>
            <person name="Zhao G."/>
            <person name="McManus D.P."/>
            <person name="Chen Z."/>
            <person name="Zhou Y."/>
            <person name="Wang S."/>
        </authorList>
    </citation>
    <scope>NUCLEOTIDE SEQUENCE [LARGE SCALE GENOMIC DNA]</scope>
</reference>
<dbReference type="EMBL" id="APAU02000218">
    <property type="protein sequence ID" value="EUB54718.1"/>
    <property type="molecule type" value="Genomic_DNA"/>
</dbReference>
<dbReference type="InterPro" id="IPR047313">
    <property type="entry name" value="SMN_C"/>
</dbReference>
<keyword evidence="3" id="KW-1185">Reference proteome</keyword>
<dbReference type="CTD" id="36346132"/>
<dbReference type="CDD" id="cd22852">
    <property type="entry name" value="SMN_C"/>
    <property type="match status" value="1"/>
</dbReference>
<comment type="caution">
    <text evidence="2">The sequence shown here is derived from an EMBL/GenBank/DDBJ whole genome shotgun (WGS) entry which is preliminary data.</text>
</comment>